<gene>
    <name evidence="1" type="ORF">N7539_007123</name>
</gene>
<sequence length="164" mass="18989">MAVYLLSKAADPIFALTMGIAAAFSRIRREQVEKHPERASDIGYGTVVQLGQRRIQRWWRGISRMCRMGTDTDTDTDTNTHNMTSLPLRRERVWRAWDLGFGSGLALGLGLGEMGVRWDLVYLGFVVELYFVFLECWPRGMRCIDVMLRIEEFWSACLRGRFFL</sequence>
<dbReference type="InterPro" id="IPR024242">
    <property type="entry name" value="NCE101"/>
</dbReference>
<name>A0A9W9WUK2_9EURO</name>
<keyword evidence="2" id="KW-1185">Reference proteome</keyword>
<evidence type="ECO:0000313" key="2">
    <source>
        <dbReference type="Proteomes" id="UP001148312"/>
    </source>
</evidence>
<dbReference type="GO" id="GO:0009306">
    <property type="term" value="P:protein secretion"/>
    <property type="evidence" value="ECO:0007669"/>
    <property type="project" value="InterPro"/>
</dbReference>
<dbReference type="EMBL" id="JAPWDQ010000010">
    <property type="protein sequence ID" value="KAJ5476979.1"/>
    <property type="molecule type" value="Genomic_DNA"/>
</dbReference>
<reference evidence="1" key="1">
    <citation type="submission" date="2022-12" db="EMBL/GenBank/DDBJ databases">
        <authorList>
            <person name="Petersen C."/>
        </authorList>
    </citation>
    <scope>NUCLEOTIDE SEQUENCE</scope>
    <source>
        <strain evidence="1">IBT 30728</strain>
    </source>
</reference>
<proteinExistence type="predicted"/>
<organism evidence="1 2">
    <name type="scientific">Penicillium diatomitis</name>
    <dbReference type="NCBI Taxonomy" id="2819901"/>
    <lineage>
        <taxon>Eukaryota</taxon>
        <taxon>Fungi</taxon>
        <taxon>Dikarya</taxon>
        <taxon>Ascomycota</taxon>
        <taxon>Pezizomycotina</taxon>
        <taxon>Eurotiomycetes</taxon>
        <taxon>Eurotiomycetidae</taxon>
        <taxon>Eurotiales</taxon>
        <taxon>Aspergillaceae</taxon>
        <taxon>Penicillium</taxon>
    </lineage>
</organism>
<evidence type="ECO:0000313" key="1">
    <source>
        <dbReference type="EMBL" id="KAJ5476979.1"/>
    </source>
</evidence>
<dbReference type="RefSeq" id="XP_056787523.1">
    <property type="nucleotide sequence ID" value="XM_056936724.1"/>
</dbReference>
<dbReference type="AlphaFoldDB" id="A0A9W9WUK2"/>
<comment type="caution">
    <text evidence="1">The sequence shown here is derived from an EMBL/GenBank/DDBJ whole genome shotgun (WGS) entry which is preliminary data.</text>
</comment>
<protein>
    <submittedName>
        <fullName evidence="1">Uncharacterized protein</fullName>
    </submittedName>
</protein>
<dbReference type="Pfam" id="PF11654">
    <property type="entry name" value="NCE101"/>
    <property type="match status" value="1"/>
</dbReference>
<dbReference type="Proteomes" id="UP001148312">
    <property type="component" value="Unassembled WGS sequence"/>
</dbReference>
<accession>A0A9W9WUK2</accession>
<dbReference type="GeneID" id="81626973"/>
<reference evidence="1" key="2">
    <citation type="journal article" date="2023" name="IMA Fungus">
        <title>Comparative genomic study of the Penicillium genus elucidates a diverse pangenome and 15 lateral gene transfer events.</title>
        <authorList>
            <person name="Petersen C."/>
            <person name="Sorensen T."/>
            <person name="Nielsen M.R."/>
            <person name="Sondergaard T.E."/>
            <person name="Sorensen J.L."/>
            <person name="Fitzpatrick D.A."/>
            <person name="Frisvad J.C."/>
            <person name="Nielsen K.L."/>
        </authorList>
    </citation>
    <scope>NUCLEOTIDE SEQUENCE</scope>
    <source>
        <strain evidence="1">IBT 30728</strain>
    </source>
</reference>